<evidence type="ECO:0000313" key="1">
    <source>
        <dbReference type="EMBL" id="KXA14952.1"/>
    </source>
</evidence>
<dbReference type="RefSeq" id="WP_003477960.1">
    <property type="nucleotide sequence ID" value="NZ_JAENQO010000002.1"/>
</dbReference>
<sequence length="122" mass="14496">MNKNDLNKVEEGYYGNKEDYYDKQGHCYTSFFISDIIIDNKKQGSVTINNNFDISKEKKDFLKEELLKYFELEKNESLDDEELDNLIRFFVENLGAQFYIQGVIDSYKYIVEKSDNLLSVER</sequence>
<accession>A0A133NF81</accession>
<organism evidence="1 3">
    <name type="scientific">Clostridium perfringens</name>
    <dbReference type="NCBI Taxonomy" id="1502"/>
    <lineage>
        <taxon>Bacteria</taxon>
        <taxon>Bacillati</taxon>
        <taxon>Bacillota</taxon>
        <taxon>Clostridia</taxon>
        <taxon>Eubacteriales</taxon>
        <taxon>Clostridiaceae</taxon>
        <taxon>Clostridium</taxon>
    </lineage>
</organism>
<dbReference type="AlphaFoldDB" id="A0A133NF81"/>
<evidence type="ECO:0000313" key="2">
    <source>
        <dbReference type="EMBL" id="MBO3358435.1"/>
    </source>
</evidence>
<protein>
    <submittedName>
        <fullName evidence="2">DUF2164 family protein</fullName>
    </submittedName>
</protein>
<dbReference type="EMBL" id="LRPU01000002">
    <property type="protein sequence ID" value="KXA14952.1"/>
    <property type="molecule type" value="Genomic_DNA"/>
</dbReference>
<dbReference type="InterPro" id="IPR018680">
    <property type="entry name" value="DUF2164"/>
</dbReference>
<name>A0A133NF81_CLOPF</name>
<reference evidence="1 3" key="1">
    <citation type="submission" date="2016-01" db="EMBL/GenBank/DDBJ databases">
        <authorList>
            <person name="Oliw E.H."/>
        </authorList>
    </citation>
    <scope>NUCLEOTIDE SEQUENCE [LARGE SCALE GENOMIC DNA]</scope>
    <source>
        <strain evidence="1 3">MJR7757A</strain>
    </source>
</reference>
<dbReference type="Proteomes" id="UP000070646">
    <property type="component" value="Unassembled WGS sequence"/>
</dbReference>
<evidence type="ECO:0000313" key="3">
    <source>
        <dbReference type="Proteomes" id="UP000070646"/>
    </source>
</evidence>
<reference evidence="2" key="2">
    <citation type="submission" date="2020-12" db="EMBL/GenBank/DDBJ databases">
        <title>Comparative genomics of Clostridium perfringens reveals patterns of host-associated phylogenetic clades and virulence factors.</title>
        <authorList>
            <person name="Smith A.H."/>
            <person name="Geier R."/>
        </authorList>
    </citation>
    <scope>NUCLEOTIDE SEQUENCE</scope>
    <source>
        <strain evidence="2">CHD30677R</strain>
    </source>
</reference>
<dbReference type="EMBL" id="JAENQP010000002">
    <property type="protein sequence ID" value="MBO3358435.1"/>
    <property type="molecule type" value="Genomic_DNA"/>
</dbReference>
<comment type="caution">
    <text evidence="1">The sequence shown here is derived from an EMBL/GenBank/DDBJ whole genome shotgun (WGS) entry which is preliminary data.</text>
</comment>
<dbReference type="PATRIC" id="fig|1502.174.peg.29"/>
<dbReference type="Pfam" id="PF09932">
    <property type="entry name" value="DUF2164"/>
    <property type="match status" value="1"/>
</dbReference>
<gene>
    <name evidence="1" type="ORF">HMPREF3222_00028</name>
    <name evidence="2" type="ORF">JJB47_06495</name>
</gene>
<dbReference type="Proteomes" id="UP000668068">
    <property type="component" value="Unassembled WGS sequence"/>
</dbReference>
<proteinExistence type="predicted"/>